<accession>A0A9X3BE02</accession>
<dbReference type="AlphaFoldDB" id="A0A9X3BE02"/>
<name>A0A9X3BE02_9PSED</name>
<dbReference type="Pfam" id="PF19580">
    <property type="entry name" value="Exo_endo_phos_3"/>
    <property type="match status" value="1"/>
</dbReference>
<sequence length="303" mass="35260">MELKIVWWNTGMSPPTTRKIKDKRSSEGFKIVLRHLLIDDEVDLLGLCEVAPLEISVVDALLVECGLEDYKVQSLYNSAGNSVNDFCIVFNYKKLKYLDHQFVNRRDENRVFYKAGVKVRLIACEGTIFNVYLSHWQSRRSMHDKPHRAGLGSTLRDSINSVFQATGENSHVILMGDFNDDPYEDSMTHHLKATRDKNFVLANKRVLYNPFWREMGALIPYVHSDSSVWDYPYGTCYYKNHSEMTFWKTFDQILFSSSFFGKNNWHLSEGATKIYSLVEFGRYFEDWSKVSDHLPVSTKVMRV</sequence>
<keyword evidence="2" id="KW-0378">Hydrolase</keyword>
<protein>
    <submittedName>
        <fullName evidence="2">Endonuclease/exonuclease/phosphatase family protein</fullName>
    </submittedName>
</protein>
<comment type="caution">
    <text evidence="2">The sequence shown here is derived from an EMBL/GenBank/DDBJ whole genome shotgun (WGS) entry which is preliminary data.</text>
</comment>
<keyword evidence="2" id="KW-0255">Endonuclease</keyword>
<dbReference type="InterPro" id="IPR005135">
    <property type="entry name" value="Endo/exonuclease/phosphatase"/>
</dbReference>
<dbReference type="Gene3D" id="3.60.10.10">
    <property type="entry name" value="Endonuclease/exonuclease/phosphatase"/>
    <property type="match status" value="1"/>
</dbReference>
<dbReference type="SUPFAM" id="SSF56219">
    <property type="entry name" value="DNase I-like"/>
    <property type="match status" value="1"/>
</dbReference>
<evidence type="ECO:0000313" key="2">
    <source>
        <dbReference type="EMBL" id="MCU7250294.1"/>
    </source>
</evidence>
<feature type="domain" description="Endonuclease/exonuclease/phosphatase" evidence="1">
    <location>
        <begin position="27"/>
        <end position="212"/>
    </location>
</feature>
<reference evidence="2" key="2">
    <citation type="journal article" date="2023" name="mSystems">
        <title>Charting the Lipopeptidome of Nonpathogenic Pseudomonas.</title>
        <authorList>
            <person name="Cesa-Luna C."/>
            <person name="Geudens N."/>
            <person name="Girard L."/>
            <person name="De Roo V."/>
            <person name="Maklad H.R."/>
            <person name="Martins J.C."/>
            <person name="Hofte M."/>
            <person name="De Mot R."/>
        </authorList>
    </citation>
    <scope>NUCLEOTIDE SEQUENCE</scope>
    <source>
        <strain evidence="2">B1M3-32</strain>
    </source>
</reference>
<reference evidence="2" key="1">
    <citation type="submission" date="2022-09" db="EMBL/GenBank/DDBJ databases">
        <authorList>
            <person name="Cesa-Luna C."/>
            <person name="Girard L."/>
            <person name="Lood C."/>
            <person name="Hofte M."/>
            <person name="De Mot R."/>
        </authorList>
    </citation>
    <scope>NUCLEOTIDE SEQUENCE</scope>
    <source>
        <strain evidence="2">B1M3-32</strain>
    </source>
</reference>
<keyword evidence="3" id="KW-1185">Reference proteome</keyword>
<evidence type="ECO:0000259" key="1">
    <source>
        <dbReference type="Pfam" id="PF19580"/>
    </source>
</evidence>
<dbReference type="Proteomes" id="UP001139955">
    <property type="component" value="Unassembled WGS sequence"/>
</dbReference>
<dbReference type="InterPro" id="IPR036691">
    <property type="entry name" value="Endo/exonu/phosph_ase_sf"/>
</dbReference>
<keyword evidence="2" id="KW-0540">Nuclease</keyword>
<organism evidence="2 3">
    <name type="scientific">Pseudomonas koreensis</name>
    <dbReference type="NCBI Taxonomy" id="198620"/>
    <lineage>
        <taxon>Bacteria</taxon>
        <taxon>Pseudomonadati</taxon>
        <taxon>Pseudomonadota</taxon>
        <taxon>Gammaproteobacteria</taxon>
        <taxon>Pseudomonadales</taxon>
        <taxon>Pseudomonadaceae</taxon>
        <taxon>Pseudomonas</taxon>
    </lineage>
</organism>
<dbReference type="GO" id="GO:0004519">
    <property type="term" value="F:endonuclease activity"/>
    <property type="evidence" value="ECO:0007669"/>
    <property type="project" value="UniProtKB-KW"/>
</dbReference>
<evidence type="ECO:0000313" key="3">
    <source>
        <dbReference type="Proteomes" id="UP001139955"/>
    </source>
</evidence>
<gene>
    <name evidence="2" type="ORF">OC940_20985</name>
</gene>
<proteinExistence type="predicted"/>
<dbReference type="EMBL" id="JAOSKY010000014">
    <property type="protein sequence ID" value="MCU7250294.1"/>
    <property type="molecule type" value="Genomic_DNA"/>
</dbReference>
<dbReference type="RefSeq" id="WP_301622958.1">
    <property type="nucleotide sequence ID" value="NZ_JAOSKY010000014.1"/>
</dbReference>